<dbReference type="HOGENOM" id="CLU_021164_5_2_1"/>
<dbReference type="InterPro" id="IPR032675">
    <property type="entry name" value="LRR_dom_sf"/>
</dbReference>
<dbReference type="EMBL" id="KL198005">
    <property type="protein sequence ID" value="KDQ31651.1"/>
    <property type="molecule type" value="Genomic_DNA"/>
</dbReference>
<reference evidence="2" key="1">
    <citation type="journal article" date="2014" name="Proc. Natl. Acad. Sci. U.S.A.">
        <title>Extensive sampling of basidiomycete genomes demonstrates inadequacy of the white-rot/brown-rot paradigm for wood decay fungi.</title>
        <authorList>
            <person name="Riley R."/>
            <person name="Salamov A.A."/>
            <person name="Brown D.W."/>
            <person name="Nagy L.G."/>
            <person name="Floudas D."/>
            <person name="Held B.W."/>
            <person name="Levasseur A."/>
            <person name="Lombard V."/>
            <person name="Morin E."/>
            <person name="Otillar R."/>
            <person name="Lindquist E.A."/>
            <person name="Sun H."/>
            <person name="LaButti K.M."/>
            <person name="Schmutz J."/>
            <person name="Jabbour D."/>
            <person name="Luo H."/>
            <person name="Baker S.E."/>
            <person name="Pisabarro A.G."/>
            <person name="Walton J.D."/>
            <person name="Blanchette R.A."/>
            <person name="Henrissat B."/>
            <person name="Martin F."/>
            <person name="Cullen D."/>
            <person name="Hibbett D.S."/>
            <person name="Grigoriev I.V."/>
        </authorList>
    </citation>
    <scope>NUCLEOTIDE SEQUENCE [LARGE SCALE GENOMIC DNA]</scope>
    <source>
        <strain evidence="2">PC15</strain>
    </source>
</reference>
<dbReference type="VEuPathDB" id="FungiDB:PLEOSDRAFT_1100190"/>
<protein>
    <recommendedName>
        <fullName evidence="3">F-box domain-containing protein</fullName>
    </recommendedName>
</protein>
<dbReference type="Proteomes" id="UP000027073">
    <property type="component" value="Unassembled WGS sequence"/>
</dbReference>
<evidence type="ECO:0000313" key="2">
    <source>
        <dbReference type="Proteomes" id="UP000027073"/>
    </source>
</evidence>
<proteinExistence type="predicted"/>
<dbReference type="STRING" id="1137138.A0A067P6X0"/>
<dbReference type="InParanoid" id="A0A067P6X0"/>
<accession>A0A067P6X0</accession>
<sequence length="494" mass="54913">MSSPVHSAPDRVLGTAELLRLILENLFHDYQQTYRNALVSKTWSNEASNVLWYKLDSFLPLLKLLGPMSSTYDEYGTTVFKYDRHIMHIECFLKVDDSVVFDLMATAPFSASALAPNLKEIIYDGGGPSLIKFIPLFMNDSLEYLCLCNVRGNAEMAYKRTLSYIPHNAPNLRRLELYSEDQLVHSEIVHPEFDLILAALPHLTEVSLPPAQFVTSGLNVLARLPHLATLEVAGPCQRQALDVTAMSLADTFQALTSFVINGLCLDDIASLIETSKPPKLHTLEVSLCLNESRKTWCRIIATIASSCPAIQHISIRYIGRYPWNGSETIPDQSIFSLLWPAHPCMTLTSLVLEHAPRLCLNAEIMKVLLSSLPSLETLDLSERIGPATLPLSALVELAPLCLHMKYLTLCVDTAQVSMSTPPETRFSCLKVFGVGISPLKSSALDVVSFLGMVLPKGCALQMPYLNQEEQAKWKTVIDFLPMAWELRTAREGCC</sequence>
<dbReference type="SUPFAM" id="SSF52047">
    <property type="entry name" value="RNI-like"/>
    <property type="match status" value="1"/>
</dbReference>
<gene>
    <name evidence="1" type="ORF">PLEOSDRAFT_1100190</name>
</gene>
<dbReference type="Gene3D" id="3.80.10.10">
    <property type="entry name" value="Ribonuclease Inhibitor"/>
    <property type="match status" value="1"/>
</dbReference>
<name>A0A067P6X0_PLEO1</name>
<organism evidence="1 2">
    <name type="scientific">Pleurotus ostreatus (strain PC15)</name>
    <name type="common">Oyster mushroom</name>
    <dbReference type="NCBI Taxonomy" id="1137138"/>
    <lineage>
        <taxon>Eukaryota</taxon>
        <taxon>Fungi</taxon>
        <taxon>Dikarya</taxon>
        <taxon>Basidiomycota</taxon>
        <taxon>Agaricomycotina</taxon>
        <taxon>Agaricomycetes</taxon>
        <taxon>Agaricomycetidae</taxon>
        <taxon>Agaricales</taxon>
        <taxon>Pleurotineae</taxon>
        <taxon>Pleurotaceae</taxon>
        <taxon>Pleurotus</taxon>
    </lineage>
</organism>
<evidence type="ECO:0008006" key="3">
    <source>
        <dbReference type="Google" id="ProtNLM"/>
    </source>
</evidence>
<dbReference type="AlphaFoldDB" id="A0A067P6X0"/>
<evidence type="ECO:0000313" key="1">
    <source>
        <dbReference type="EMBL" id="KDQ31651.1"/>
    </source>
</evidence>